<comment type="caution">
    <text evidence="5">The sequence shown here is derived from an EMBL/GenBank/DDBJ whole genome shotgun (WGS) entry which is preliminary data.</text>
</comment>
<dbReference type="FunFam" id="3.40.50.300:FF:000827">
    <property type="entry name" value="KTI12 chromatin-associated homolog"/>
    <property type="match status" value="1"/>
</dbReference>
<dbReference type="STRING" id="158441.A0A226EGK9"/>
<dbReference type="Pfam" id="PF08433">
    <property type="entry name" value="KTI12"/>
    <property type="match status" value="1"/>
</dbReference>
<keyword evidence="6" id="KW-1185">Reference proteome</keyword>
<dbReference type="PANTHER" id="PTHR12435">
    <property type="match status" value="1"/>
</dbReference>
<evidence type="ECO:0000256" key="3">
    <source>
        <dbReference type="ARBA" id="ARBA00025768"/>
    </source>
</evidence>
<comment type="similarity">
    <text evidence="3">Belongs to the KTI12 family.</text>
</comment>
<dbReference type="GO" id="GO:0005524">
    <property type="term" value="F:ATP binding"/>
    <property type="evidence" value="ECO:0007669"/>
    <property type="project" value="UniProtKB-KW"/>
</dbReference>
<dbReference type="SUPFAM" id="SSF52540">
    <property type="entry name" value="P-loop containing nucleoside triphosphate hydrolases"/>
    <property type="match status" value="1"/>
</dbReference>
<accession>A0A226EGK9</accession>
<reference evidence="5 6" key="1">
    <citation type="submission" date="2015-12" db="EMBL/GenBank/DDBJ databases">
        <title>The genome of Folsomia candida.</title>
        <authorList>
            <person name="Faddeeva A."/>
            <person name="Derks M.F."/>
            <person name="Anvar Y."/>
            <person name="Smit S."/>
            <person name="Van Straalen N."/>
            <person name="Roelofs D."/>
        </authorList>
    </citation>
    <scope>NUCLEOTIDE SEQUENCE [LARGE SCALE GENOMIC DNA]</scope>
    <source>
        <strain evidence="5 6">VU population</strain>
        <tissue evidence="5">Whole body</tissue>
    </source>
</reference>
<dbReference type="OMA" id="THSRWDK"/>
<keyword evidence="2" id="KW-0067">ATP-binding</keyword>
<keyword evidence="1" id="KW-0547">Nucleotide-binding</keyword>
<gene>
    <name evidence="5" type="ORF">Fcan01_09944</name>
</gene>
<dbReference type="Gene3D" id="3.40.50.300">
    <property type="entry name" value="P-loop containing nucleotide triphosphate hydrolases"/>
    <property type="match status" value="1"/>
</dbReference>
<dbReference type="InterPro" id="IPR013641">
    <property type="entry name" value="KTI12/PSTK"/>
</dbReference>
<sequence length="279" mass="31904">MPLIVMCGYPSSGKSGWADKLATYLREEKGKEVLIVREEEHFRGEKNSILDDSRKEKDLRAKVKSEALRLLTKENVVIVDALNYIKGYRYEIFCISKGIPTRQVTVQCDISKEQAWEWNISRSEAVQYKKEVFDHLIQRFEAPDSQNRWDSPYFSVLPNEGLDLLGIYESLFHNKAPKQNKATQNKPVSESNFLHSLEKVTSDIVQAILSEQKQSIEDFKSISVPHAEATINLEQAVTLTQLTKLKRQFASLTKTSSVQGNPGELFVQYLNSQLRGDNF</sequence>
<name>A0A226EGK9_FOLCA</name>
<dbReference type="Proteomes" id="UP000198287">
    <property type="component" value="Unassembled WGS sequence"/>
</dbReference>
<dbReference type="InterPro" id="IPR027417">
    <property type="entry name" value="P-loop_NTPase"/>
</dbReference>
<dbReference type="EMBL" id="LNIX01000004">
    <property type="protein sequence ID" value="OXA56358.1"/>
    <property type="molecule type" value="Genomic_DNA"/>
</dbReference>
<evidence type="ECO:0000313" key="5">
    <source>
        <dbReference type="EMBL" id="OXA56358.1"/>
    </source>
</evidence>
<protein>
    <recommendedName>
        <fullName evidence="4">Protein KTI12 homolog</fullName>
    </recommendedName>
</protein>
<dbReference type="OrthoDB" id="9972657at2759"/>
<dbReference type="GO" id="GO:0006400">
    <property type="term" value="P:tRNA modification"/>
    <property type="evidence" value="ECO:0007669"/>
    <property type="project" value="UniProtKB-ARBA"/>
</dbReference>
<proteinExistence type="inferred from homology"/>
<organism evidence="5 6">
    <name type="scientific">Folsomia candida</name>
    <name type="common">Springtail</name>
    <dbReference type="NCBI Taxonomy" id="158441"/>
    <lineage>
        <taxon>Eukaryota</taxon>
        <taxon>Metazoa</taxon>
        <taxon>Ecdysozoa</taxon>
        <taxon>Arthropoda</taxon>
        <taxon>Hexapoda</taxon>
        <taxon>Collembola</taxon>
        <taxon>Entomobryomorpha</taxon>
        <taxon>Isotomoidea</taxon>
        <taxon>Isotomidae</taxon>
        <taxon>Proisotominae</taxon>
        <taxon>Folsomia</taxon>
    </lineage>
</organism>
<dbReference type="GO" id="GO:0006357">
    <property type="term" value="P:regulation of transcription by RNA polymerase II"/>
    <property type="evidence" value="ECO:0007669"/>
    <property type="project" value="UniProtKB-ARBA"/>
</dbReference>
<evidence type="ECO:0000256" key="4">
    <source>
        <dbReference type="ARBA" id="ARBA00026170"/>
    </source>
</evidence>
<evidence type="ECO:0000256" key="1">
    <source>
        <dbReference type="ARBA" id="ARBA00022741"/>
    </source>
</evidence>
<dbReference type="AlphaFoldDB" id="A0A226EGK9"/>
<evidence type="ECO:0000313" key="6">
    <source>
        <dbReference type="Proteomes" id="UP000198287"/>
    </source>
</evidence>
<evidence type="ECO:0000256" key="2">
    <source>
        <dbReference type="ARBA" id="ARBA00022840"/>
    </source>
</evidence>